<evidence type="ECO:0000313" key="2">
    <source>
        <dbReference type="Proteomes" id="UP001398420"/>
    </source>
</evidence>
<dbReference type="Proteomes" id="UP001398420">
    <property type="component" value="Unassembled WGS sequence"/>
</dbReference>
<dbReference type="EMBL" id="JBCEWA010000001">
    <property type="protein sequence ID" value="MEL5986834.1"/>
    <property type="molecule type" value="Genomic_DNA"/>
</dbReference>
<keyword evidence="2" id="KW-1185">Reference proteome</keyword>
<accession>A0ABU9LHP1</accession>
<organism evidence="1 2">
    <name type="scientific">Kurthia gibsonii</name>
    <dbReference type="NCBI Taxonomy" id="33946"/>
    <lineage>
        <taxon>Bacteria</taxon>
        <taxon>Bacillati</taxon>
        <taxon>Bacillota</taxon>
        <taxon>Bacilli</taxon>
        <taxon>Bacillales</taxon>
        <taxon>Caryophanaceae</taxon>
        <taxon>Kurthia</taxon>
    </lineage>
</organism>
<evidence type="ECO:0000313" key="1">
    <source>
        <dbReference type="EMBL" id="MEL5986834.1"/>
    </source>
</evidence>
<reference evidence="1 2" key="1">
    <citation type="submission" date="2024-04" db="EMBL/GenBank/DDBJ databases">
        <authorList>
            <person name="Wu Y.S."/>
            <person name="Zhang L."/>
        </authorList>
    </citation>
    <scope>NUCLEOTIDE SEQUENCE [LARGE SCALE GENOMIC DNA]</scope>
    <source>
        <strain evidence="1 2">KG-01</strain>
    </source>
</reference>
<sequence>MDLIVPESDYFENKKEWMRAFEVLQQLVKEHPNEPKYLCKLAFLCWYHTSESDGDRENLNESLLDSTLLACFVEGKKKFSEDVNFLVVFGQMMHLTPYLFEHENFDYFAIEKLALDYIEKAFMMAPNNLFIKKLFIETRYIPENISSNRLLNRFEKLLNIETEKECNVLKNKVAHDISNFGFSGLMLEFFKDMNPPNSL</sequence>
<dbReference type="RefSeq" id="WP_087682350.1">
    <property type="nucleotide sequence ID" value="NZ_JBCEWA010000001.1"/>
</dbReference>
<name>A0ABU9LHP1_9BACL</name>
<proteinExistence type="predicted"/>
<gene>
    <name evidence="1" type="ORF">AAF454_00195</name>
</gene>
<comment type="caution">
    <text evidence="1">The sequence shown here is derived from an EMBL/GenBank/DDBJ whole genome shotgun (WGS) entry which is preliminary data.</text>
</comment>
<protein>
    <submittedName>
        <fullName evidence="1">Uncharacterized protein</fullName>
    </submittedName>
</protein>